<evidence type="ECO:0000313" key="6">
    <source>
        <dbReference type="Proteomes" id="UP000276603"/>
    </source>
</evidence>
<proteinExistence type="predicted"/>
<keyword evidence="3" id="KW-0732">Signal</keyword>
<sequence>MKLYVLSLLTLVFFEMSTGQAQEKTKIILDADTANEVDDPFAIVRAFAEPTWEIQALNATQWQASQWTSDRSMEEGHRINQVLVAYLKPENTKLLRGGHRRMYDWGDMALHSAATYNIIKEAHLQTAGEKLTIVALGALTNVASAVFIDPTISSKIKLYWLGTTYDFKNNSSKRTDFNPMMDPQAAELLLSSEVEMHILPVSEVNQMKSKFSETKKRLAGKHDLGDYLVQHWFDHDDGGREERVLWDIALIEAMLHPEWVTEVKVDVFENKEVYLYKDIDKEKFLNDCFDRIVAKLEKL</sequence>
<feature type="signal peptide" evidence="3">
    <location>
        <begin position="1"/>
        <end position="21"/>
    </location>
</feature>
<feature type="chain" id="PRO_5017319117" evidence="3">
    <location>
        <begin position="22"/>
        <end position="299"/>
    </location>
</feature>
<dbReference type="PANTHER" id="PTHR12304">
    <property type="entry name" value="INOSINE-URIDINE PREFERRING NUCLEOSIDE HYDROLASE"/>
    <property type="match status" value="1"/>
</dbReference>
<dbReference type="GO" id="GO:0005829">
    <property type="term" value="C:cytosol"/>
    <property type="evidence" value="ECO:0007669"/>
    <property type="project" value="TreeGrafter"/>
</dbReference>
<dbReference type="Pfam" id="PF01156">
    <property type="entry name" value="IU_nuc_hydro"/>
    <property type="match status" value="1"/>
</dbReference>
<dbReference type="SUPFAM" id="SSF53590">
    <property type="entry name" value="Nucleoside hydrolase"/>
    <property type="match status" value="1"/>
</dbReference>
<comment type="caution">
    <text evidence="5">The sequence shown here is derived from an EMBL/GenBank/DDBJ whole genome shotgun (WGS) entry which is preliminary data.</text>
</comment>
<dbReference type="PANTHER" id="PTHR12304:SF4">
    <property type="entry name" value="URIDINE NUCLEOSIDASE"/>
    <property type="match status" value="1"/>
</dbReference>
<gene>
    <name evidence="5" type="ORF">D7Z94_21880</name>
</gene>
<evidence type="ECO:0000313" key="5">
    <source>
        <dbReference type="EMBL" id="RKN77882.1"/>
    </source>
</evidence>
<reference evidence="5 6" key="1">
    <citation type="submission" date="2018-10" db="EMBL/GenBank/DDBJ databases">
        <title>Ulvibacterium marinum gen. nov., sp. nov., a novel marine bacterium of the family Flavobacteriaceae, isolated from a culture of the green alga Ulva prolifera.</title>
        <authorList>
            <person name="Zhang Z."/>
        </authorList>
    </citation>
    <scope>NUCLEOTIDE SEQUENCE [LARGE SCALE GENOMIC DNA]</scope>
    <source>
        <strain evidence="5 6">CCMM003</strain>
    </source>
</reference>
<dbReference type="Proteomes" id="UP000276603">
    <property type="component" value="Unassembled WGS sequence"/>
</dbReference>
<organism evidence="5 6">
    <name type="scientific">Ulvibacterium marinum</name>
    <dbReference type="NCBI Taxonomy" id="2419782"/>
    <lineage>
        <taxon>Bacteria</taxon>
        <taxon>Pseudomonadati</taxon>
        <taxon>Bacteroidota</taxon>
        <taxon>Flavobacteriia</taxon>
        <taxon>Flavobacteriales</taxon>
        <taxon>Flavobacteriaceae</taxon>
        <taxon>Ulvibacterium</taxon>
    </lineage>
</organism>
<feature type="domain" description="Inosine/uridine-preferring nucleoside hydrolase" evidence="4">
    <location>
        <begin position="27"/>
        <end position="267"/>
    </location>
</feature>
<keyword evidence="6" id="KW-1185">Reference proteome</keyword>
<dbReference type="GO" id="GO:0006152">
    <property type="term" value="P:purine nucleoside catabolic process"/>
    <property type="evidence" value="ECO:0007669"/>
    <property type="project" value="TreeGrafter"/>
</dbReference>
<evidence type="ECO:0000256" key="3">
    <source>
        <dbReference type="SAM" id="SignalP"/>
    </source>
</evidence>
<dbReference type="InterPro" id="IPR001910">
    <property type="entry name" value="Inosine/uridine_hydrolase_dom"/>
</dbReference>
<evidence type="ECO:0000256" key="2">
    <source>
        <dbReference type="ARBA" id="ARBA00023295"/>
    </source>
</evidence>
<dbReference type="EMBL" id="RBCJ01000005">
    <property type="protein sequence ID" value="RKN77882.1"/>
    <property type="molecule type" value="Genomic_DNA"/>
</dbReference>
<keyword evidence="2" id="KW-0326">Glycosidase</keyword>
<name>A0A3B0BXZ4_9FLAO</name>
<keyword evidence="1 5" id="KW-0378">Hydrolase</keyword>
<dbReference type="AlphaFoldDB" id="A0A3B0BXZ4"/>
<dbReference type="InterPro" id="IPR036452">
    <property type="entry name" value="Ribo_hydro-like"/>
</dbReference>
<protein>
    <submittedName>
        <fullName evidence="5">Nucleoside hydrolase</fullName>
    </submittedName>
</protein>
<accession>A0A3B0BXZ4</accession>
<dbReference type="RefSeq" id="WP_120713779.1">
    <property type="nucleotide sequence ID" value="NZ_RBCJ01000005.1"/>
</dbReference>
<dbReference type="InterPro" id="IPR023186">
    <property type="entry name" value="IUNH"/>
</dbReference>
<evidence type="ECO:0000259" key="4">
    <source>
        <dbReference type="Pfam" id="PF01156"/>
    </source>
</evidence>
<dbReference type="GO" id="GO:0008477">
    <property type="term" value="F:purine nucleosidase activity"/>
    <property type="evidence" value="ECO:0007669"/>
    <property type="project" value="TreeGrafter"/>
</dbReference>
<dbReference type="OrthoDB" id="2530052at2"/>
<evidence type="ECO:0000256" key="1">
    <source>
        <dbReference type="ARBA" id="ARBA00022801"/>
    </source>
</evidence>
<dbReference type="Gene3D" id="3.90.245.10">
    <property type="entry name" value="Ribonucleoside hydrolase-like"/>
    <property type="match status" value="1"/>
</dbReference>